<dbReference type="InterPro" id="IPR047109">
    <property type="entry name" value="CAD-like"/>
</dbReference>
<comment type="subunit">
    <text evidence="3">Homodimer.</text>
</comment>
<evidence type="ECO:0000256" key="7">
    <source>
        <dbReference type="ARBA" id="ARBA00022857"/>
    </source>
</evidence>
<dbReference type="InterPro" id="IPR029752">
    <property type="entry name" value="D-isomer_DH_CS1"/>
</dbReference>
<proteinExistence type="inferred from homology"/>
<evidence type="ECO:0000256" key="2">
    <source>
        <dbReference type="ARBA" id="ARBA00008072"/>
    </source>
</evidence>
<sequence length="240" mass="26255">MWTPYKDGYIAQGGFASHVRLHEHFAIPIPENIPSPLAAPLLCGGITVFSPLLRNGCGPGKKVGIVGIGGIGHMGILLAKAMGAEVYAFSRGQSKKEDSMRLGADHYIATLEDKDWTKKYFNTLDLLVICSSSLTEVNFDSVIKVMKIGGSIVSIAAPEHGEKLVLQPLGLMGVSISSSAIGSRKEIEQLLELVSEKNVKIWVEELPIGEEGVHRAFTRMEKGDVKYRFTLVDYDKEFHK</sequence>
<feature type="domain" description="Alcohol dehydrogenase-like C-terminal" evidence="11">
    <location>
        <begin position="70"/>
        <end position="195"/>
    </location>
</feature>
<dbReference type="EC" id="1.1.1.2" evidence="9"/>
<dbReference type="RefSeq" id="XP_056077981.1">
    <property type="nucleotide sequence ID" value="XM_056224021.1"/>
</dbReference>
<name>A0AA35NDJ5_SACMI</name>
<keyword evidence="8" id="KW-0560">Oxidoreductase</keyword>
<dbReference type="Pfam" id="PF00107">
    <property type="entry name" value="ADH_zinc_N"/>
    <property type="match status" value="1"/>
</dbReference>
<organism evidence="12 14">
    <name type="scientific">Saccharomyces mikatae IFO 1815</name>
    <dbReference type="NCBI Taxonomy" id="226126"/>
    <lineage>
        <taxon>Eukaryota</taxon>
        <taxon>Fungi</taxon>
        <taxon>Dikarya</taxon>
        <taxon>Ascomycota</taxon>
        <taxon>Saccharomycotina</taxon>
        <taxon>Saccharomycetes</taxon>
        <taxon>Saccharomycetales</taxon>
        <taxon>Saccharomycetaceae</taxon>
        <taxon>Saccharomyces</taxon>
    </lineage>
</organism>
<evidence type="ECO:0000256" key="3">
    <source>
        <dbReference type="ARBA" id="ARBA00011738"/>
    </source>
</evidence>
<evidence type="ECO:0000256" key="4">
    <source>
        <dbReference type="ARBA" id="ARBA00022553"/>
    </source>
</evidence>
<comment type="similarity">
    <text evidence="2">Belongs to the zinc-containing alcohol dehydrogenase family.</text>
</comment>
<dbReference type="GO" id="GO:0046872">
    <property type="term" value="F:metal ion binding"/>
    <property type="evidence" value="ECO:0007669"/>
    <property type="project" value="UniProtKB-KW"/>
</dbReference>
<evidence type="ECO:0000256" key="5">
    <source>
        <dbReference type="ARBA" id="ARBA00022723"/>
    </source>
</evidence>
<comment type="cofactor">
    <cofactor evidence="1">
        <name>Zn(2+)</name>
        <dbReference type="ChEBI" id="CHEBI:29105"/>
    </cofactor>
</comment>
<dbReference type="EMBL" id="OX365757">
    <property type="protein sequence ID" value="CAI4037050.1"/>
    <property type="molecule type" value="Genomic_DNA"/>
</dbReference>
<dbReference type="InterPro" id="IPR011032">
    <property type="entry name" value="GroES-like_sf"/>
</dbReference>
<dbReference type="Gene3D" id="3.90.180.10">
    <property type="entry name" value="Medium-chain alcohol dehydrogenases, catalytic domain"/>
    <property type="match status" value="1"/>
</dbReference>
<dbReference type="Proteomes" id="UP001161438">
    <property type="component" value="Chromosome 1"/>
</dbReference>
<dbReference type="GeneID" id="80919694"/>
<keyword evidence="6" id="KW-0862">Zinc</keyword>
<dbReference type="EMBL" id="OX365767">
    <property type="protein sequence ID" value="CAI4034861.1"/>
    <property type="molecule type" value="Genomic_DNA"/>
</dbReference>
<evidence type="ECO:0000256" key="9">
    <source>
        <dbReference type="ARBA" id="ARBA00024074"/>
    </source>
</evidence>
<evidence type="ECO:0000313" key="13">
    <source>
        <dbReference type="EMBL" id="CAI4037050.1"/>
    </source>
</evidence>
<gene>
    <name evidence="12" type="primary">SMKI11G3140</name>
    <name evidence="13" type="synonym">SMKI01G0040</name>
    <name evidence="13" type="ORF">SMKI_01G0040</name>
    <name evidence="12" type="ORF">SMKI_11G3140</name>
</gene>
<dbReference type="Gene3D" id="3.40.50.720">
    <property type="entry name" value="NAD(P)-binding Rossmann-like Domain"/>
    <property type="match status" value="1"/>
</dbReference>
<dbReference type="GO" id="GO:0006066">
    <property type="term" value="P:alcohol metabolic process"/>
    <property type="evidence" value="ECO:0007669"/>
    <property type="project" value="UniProtKB-ARBA"/>
</dbReference>
<evidence type="ECO:0000259" key="11">
    <source>
        <dbReference type="Pfam" id="PF00107"/>
    </source>
</evidence>
<accession>A0AA35NDJ5</accession>
<evidence type="ECO:0000256" key="8">
    <source>
        <dbReference type="ARBA" id="ARBA00023002"/>
    </source>
</evidence>
<dbReference type="GO" id="GO:0008106">
    <property type="term" value="F:alcohol dehydrogenase (NADP+) activity"/>
    <property type="evidence" value="ECO:0007669"/>
    <property type="project" value="UniProtKB-EC"/>
</dbReference>
<dbReference type="FunFam" id="3.40.50.720:FF:000158">
    <property type="entry name" value="Zinc-binding alcohol dehydrogenase"/>
    <property type="match status" value="1"/>
</dbReference>
<evidence type="ECO:0000313" key="14">
    <source>
        <dbReference type="Proteomes" id="UP001161438"/>
    </source>
</evidence>
<evidence type="ECO:0000256" key="1">
    <source>
        <dbReference type="ARBA" id="ARBA00001947"/>
    </source>
</evidence>
<keyword evidence="7" id="KW-0521">NADP</keyword>
<dbReference type="InterPro" id="IPR013149">
    <property type="entry name" value="ADH-like_C"/>
</dbReference>
<evidence type="ECO:0000313" key="12">
    <source>
        <dbReference type="EMBL" id="CAI4034861.1"/>
    </source>
</evidence>
<keyword evidence="4" id="KW-0597">Phosphoprotein</keyword>
<comment type="catalytic activity">
    <reaction evidence="10">
        <text>a primary alcohol + NADP(+) = an aldehyde + NADPH + H(+)</text>
        <dbReference type="Rhea" id="RHEA:15937"/>
        <dbReference type="ChEBI" id="CHEBI:15378"/>
        <dbReference type="ChEBI" id="CHEBI:15734"/>
        <dbReference type="ChEBI" id="CHEBI:17478"/>
        <dbReference type="ChEBI" id="CHEBI:57783"/>
        <dbReference type="ChEBI" id="CHEBI:58349"/>
        <dbReference type="EC" id="1.1.1.2"/>
    </reaction>
    <physiologicalReaction direction="left-to-right" evidence="10">
        <dbReference type="Rhea" id="RHEA:15938"/>
    </physiologicalReaction>
    <physiologicalReaction direction="right-to-left" evidence="10">
        <dbReference type="Rhea" id="RHEA:15939"/>
    </physiologicalReaction>
</comment>
<evidence type="ECO:0000256" key="6">
    <source>
        <dbReference type="ARBA" id="ARBA00022833"/>
    </source>
</evidence>
<keyword evidence="14" id="KW-1185">Reference proteome</keyword>
<keyword evidence="5" id="KW-0479">Metal-binding</keyword>
<dbReference type="SUPFAM" id="SSF51735">
    <property type="entry name" value="NAD(P)-binding Rossmann-fold domains"/>
    <property type="match status" value="1"/>
</dbReference>
<dbReference type="AlphaFoldDB" id="A0AA35NDJ5"/>
<dbReference type="PROSITE" id="PS00065">
    <property type="entry name" value="D_2_HYDROXYACID_DH_1"/>
    <property type="match status" value="1"/>
</dbReference>
<dbReference type="SUPFAM" id="SSF50129">
    <property type="entry name" value="GroES-like"/>
    <property type="match status" value="1"/>
</dbReference>
<evidence type="ECO:0000256" key="10">
    <source>
        <dbReference type="ARBA" id="ARBA00050997"/>
    </source>
</evidence>
<dbReference type="Proteomes" id="UP001161438">
    <property type="component" value="Chromosome 11"/>
</dbReference>
<protein>
    <recommendedName>
        <fullName evidence="9">alcohol dehydrogenase (NADP(+))</fullName>
        <ecNumber evidence="9">1.1.1.2</ecNumber>
    </recommendedName>
</protein>
<dbReference type="PANTHER" id="PTHR42683">
    <property type="entry name" value="ALDEHYDE REDUCTASE"/>
    <property type="match status" value="1"/>
</dbReference>
<reference evidence="12" key="1">
    <citation type="submission" date="2022-10" db="EMBL/GenBank/DDBJ databases">
        <authorList>
            <person name="Byrne P K."/>
        </authorList>
    </citation>
    <scope>NUCLEOTIDE SEQUENCE</scope>
    <source>
        <strain evidence="12">IFO1815</strain>
    </source>
</reference>
<dbReference type="InterPro" id="IPR036291">
    <property type="entry name" value="NAD(P)-bd_dom_sf"/>
</dbReference>